<sequence length="179" mass="21429">MIIRWSRMKKQLESRLCDSLKGRVSYNNTRYRGTHDQEGRAWVTFDNVIIHDFCTINREYKFNTLAYNIRSENDCLDYRKPEQKDGYWKAYREADQEMINQGIYSQYEFYNAVQDYLNLSIEDGISSEDPIIRAISMFDYRFGRRRLLEIEADTDFVVNKFLKIRLEAEGLFKDEGSFA</sequence>
<name>A0ABQ4MB89_9BACL</name>
<dbReference type="Proteomes" id="UP000679992">
    <property type="component" value="Unassembled WGS sequence"/>
</dbReference>
<protein>
    <submittedName>
        <fullName evidence="1">Uncharacterized protein</fullName>
    </submittedName>
</protein>
<comment type="caution">
    <text evidence="1">The sequence shown here is derived from an EMBL/GenBank/DDBJ whole genome shotgun (WGS) entry which is preliminary data.</text>
</comment>
<dbReference type="EMBL" id="BOSL01000006">
    <property type="protein sequence ID" value="GIP53252.1"/>
    <property type="molecule type" value="Genomic_DNA"/>
</dbReference>
<dbReference type="InterPro" id="IPR057955">
    <property type="entry name" value="SF0329-like"/>
</dbReference>
<keyword evidence="2" id="KW-1185">Reference proteome</keyword>
<evidence type="ECO:0000313" key="1">
    <source>
        <dbReference type="EMBL" id="GIP53252.1"/>
    </source>
</evidence>
<gene>
    <name evidence="1" type="ORF">J42TS3_22870</name>
</gene>
<organism evidence="1 2">
    <name type="scientific">Paenibacillus vini</name>
    <dbReference type="NCBI Taxonomy" id="1476024"/>
    <lineage>
        <taxon>Bacteria</taxon>
        <taxon>Bacillati</taxon>
        <taxon>Bacillota</taxon>
        <taxon>Bacilli</taxon>
        <taxon>Bacillales</taxon>
        <taxon>Paenibacillaceae</taxon>
        <taxon>Paenibacillus</taxon>
    </lineage>
</organism>
<reference evidence="1 2" key="1">
    <citation type="submission" date="2021-03" db="EMBL/GenBank/DDBJ databases">
        <title>Antimicrobial resistance genes in bacteria isolated from Japanese honey, and their potential for conferring macrolide and lincosamide resistance in the American foulbrood pathogen Paenibacillus larvae.</title>
        <authorList>
            <person name="Okamoto M."/>
            <person name="Kumagai M."/>
            <person name="Kanamori H."/>
            <person name="Takamatsu D."/>
        </authorList>
    </citation>
    <scope>NUCLEOTIDE SEQUENCE [LARGE SCALE GENOMIC DNA]</scope>
    <source>
        <strain evidence="1 2">J42TS3</strain>
    </source>
</reference>
<accession>A0ABQ4MB89</accession>
<proteinExistence type="predicted"/>
<dbReference type="RefSeq" id="WP_213654857.1">
    <property type="nucleotide sequence ID" value="NZ_BOSL01000006.1"/>
</dbReference>
<dbReference type="Pfam" id="PF25753">
    <property type="entry name" value="SF0329"/>
    <property type="match status" value="1"/>
</dbReference>
<evidence type="ECO:0000313" key="2">
    <source>
        <dbReference type="Proteomes" id="UP000679992"/>
    </source>
</evidence>